<proteinExistence type="predicted"/>
<evidence type="ECO:0000313" key="1">
    <source>
        <dbReference type="EMBL" id="MCI41802.1"/>
    </source>
</evidence>
<dbReference type="EMBL" id="LXQA010296460">
    <property type="protein sequence ID" value="MCI41802.1"/>
    <property type="molecule type" value="Genomic_DNA"/>
</dbReference>
<name>A0A392S077_9FABA</name>
<comment type="caution">
    <text evidence="1">The sequence shown here is derived from an EMBL/GenBank/DDBJ whole genome shotgun (WGS) entry which is preliminary data.</text>
</comment>
<accession>A0A392S077</accession>
<evidence type="ECO:0000313" key="2">
    <source>
        <dbReference type="Proteomes" id="UP000265520"/>
    </source>
</evidence>
<dbReference type="Proteomes" id="UP000265520">
    <property type="component" value="Unassembled WGS sequence"/>
</dbReference>
<dbReference type="AlphaFoldDB" id="A0A392S077"/>
<organism evidence="1 2">
    <name type="scientific">Trifolium medium</name>
    <dbReference type="NCBI Taxonomy" id="97028"/>
    <lineage>
        <taxon>Eukaryota</taxon>
        <taxon>Viridiplantae</taxon>
        <taxon>Streptophyta</taxon>
        <taxon>Embryophyta</taxon>
        <taxon>Tracheophyta</taxon>
        <taxon>Spermatophyta</taxon>
        <taxon>Magnoliopsida</taxon>
        <taxon>eudicotyledons</taxon>
        <taxon>Gunneridae</taxon>
        <taxon>Pentapetalae</taxon>
        <taxon>rosids</taxon>
        <taxon>fabids</taxon>
        <taxon>Fabales</taxon>
        <taxon>Fabaceae</taxon>
        <taxon>Papilionoideae</taxon>
        <taxon>50 kb inversion clade</taxon>
        <taxon>NPAAA clade</taxon>
        <taxon>Hologalegina</taxon>
        <taxon>IRL clade</taxon>
        <taxon>Trifolieae</taxon>
        <taxon>Trifolium</taxon>
    </lineage>
</organism>
<feature type="non-terminal residue" evidence="1">
    <location>
        <position position="47"/>
    </location>
</feature>
<keyword evidence="2" id="KW-1185">Reference proteome</keyword>
<protein>
    <submittedName>
        <fullName evidence="1">Uncharacterized protein</fullName>
    </submittedName>
</protein>
<sequence length="47" mass="5057">MPLDLQVAESSFSSRLLTSLAAIVCLAPPSSSITIVAMRRHRSSVTR</sequence>
<reference evidence="1 2" key="1">
    <citation type="journal article" date="2018" name="Front. Plant Sci.">
        <title>Red Clover (Trifolium pratense) and Zigzag Clover (T. medium) - A Picture of Genomic Similarities and Differences.</title>
        <authorList>
            <person name="Dluhosova J."/>
            <person name="Istvanek J."/>
            <person name="Nedelnik J."/>
            <person name="Repkova J."/>
        </authorList>
    </citation>
    <scope>NUCLEOTIDE SEQUENCE [LARGE SCALE GENOMIC DNA]</scope>
    <source>
        <strain evidence="2">cv. 10/8</strain>
        <tissue evidence="1">Leaf</tissue>
    </source>
</reference>